<keyword evidence="2" id="KW-1185">Reference proteome</keyword>
<reference evidence="1" key="1">
    <citation type="journal article" date="2022" name="Int. J. Mol. Sci.">
        <title>Draft Genome of Tanacetum Coccineum: Genomic Comparison of Closely Related Tanacetum-Family Plants.</title>
        <authorList>
            <person name="Yamashiro T."/>
            <person name="Shiraishi A."/>
            <person name="Nakayama K."/>
            <person name="Satake H."/>
        </authorList>
    </citation>
    <scope>NUCLEOTIDE SEQUENCE</scope>
</reference>
<dbReference type="EMBL" id="BQNB010020769">
    <property type="protein sequence ID" value="GJT99413.1"/>
    <property type="molecule type" value="Genomic_DNA"/>
</dbReference>
<comment type="caution">
    <text evidence="1">The sequence shown here is derived from an EMBL/GenBank/DDBJ whole genome shotgun (WGS) entry which is preliminary data.</text>
</comment>
<protein>
    <submittedName>
        <fullName evidence="1">Uncharacterized protein</fullName>
    </submittedName>
</protein>
<name>A0ABQ5IJB6_9ASTR</name>
<sequence>MDHEHEVLNLDSAGMRLERLHLYLKIDIQFRRISLTGFPAQSVRSSNAITLDSPYLLVLITRTSQSRQHESSKSPTVELLDVDFGRISIITVHTKEYHSDVLEIITRIMRRTLDNSL</sequence>
<proteinExistence type="predicted"/>
<accession>A0ABQ5IJB6</accession>
<evidence type="ECO:0000313" key="1">
    <source>
        <dbReference type="EMBL" id="GJT99413.1"/>
    </source>
</evidence>
<organism evidence="1 2">
    <name type="scientific">Tanacetum coccineum</name>
    <dbReference type="NCBI Taxonomy" id="301880"/>
    <lineage>
        <taxon>Eukaryota</taxon>
        <taxon>Viridiplantae</taxon>
        <taxon>Streptophyta</taxon>
        <taxon>Embryophyta</taxon>
        <taxon>Tracheophyta</taxon>
        <taxon>Spermatophyta</taxon>
        <taxon>Magnoliopsida</taxon>
        <taxon>eudicotyledons</taxon>
        <taxon>Gunneridae</taxon>
        <taxon>Pentapetalae</taxon>
        <taxon>asterids</taxon>
        <taxon>campanulids</taxon>
        <taxon>Asterales</taxon>
        <taxon>Asteraceae</taxon>
        <taxon>Asteroideae</taxon>
        <taxon>Anthemideae</taxon>
        <taxon>Anthemidinae</taxon>
        <taxon>Tanacetum</taxon>
    </lineage>
</organism>
<reference evidence="1" key="2">
    <citation type="submission" date="2022-01" db="EMBL/GenBank/DDBJ databases">
        <authorList>
            <person name="Yamashiro T."/>
            <person name="Shiraishi A."/>
            <person name="Satake H."/>
            <person name="Nakayama K."/>
        </authorList>
    </citation>
    <scope>NUCLEOTIDE SEQUENCE</scope>
</reference>
<dbReference type="Proteomes" id="UP001151760">
    <property type="component" value="Unassembled WGS sequence"/>
</dbReference>
<evidence type="ECO:0000313" key="2">
    <source>
        <dbReference type="Proteomes" id="UP001151760"/>
    </source>
</evidence>
<gene>
    <name evidence="1" type="ORF">Tco_1109752</name>
</gene>